<keyword evidence="4" id="KW-1185">Reference proteome</keyword>
<dbReference type="Proteomes" id="UP000789342">
    <property type="component" value="Unassembled WGS sequence"/>
</dbReference>
<feature type="domain" description="Fungal lipase-type" evidence="2">
    <location>
        <begin position="5"/>
        <end position="94"/>
    </location>
</feature>
<keyword evidence="1" id="KW-1133">Transmembrane helix</keyword>
<keyword evidence="1" id="KW-0472">Membrane</keyword>
<dbReference type="SUPFAM" id="SSF53474">
    <property type="entry name" value="alpha/beta-Hydrolases"/>
    <property type="match status" value="1"/>
</dbReference>
<dbReference type="InterPro" id="IPR029058">
    <property type="entry name" value="AB_hydrolase_fold"/>
</dbReference>
<dbReference type="EMBL" id="CAJVPV010057528">
    <property type="protein sequence ID" value="CAG8786910.1"/>
    <property type="molecule type" value="Genomic_DNA"/>
</dbReference>
<dbReference type="Pfam" id="PF01764">
    <property type="entry name" value="Lipase_3"/>
    <property type="match status" value="1"/>
</dbReference>
<gene>
    <name evidence="3" type="ORF">AMORRO_LOCUS17806</name>
</gene>
<dbReference type="CDD" id="cd00519">
    <property type="entry name" value="Lipase_3"/>
    <property type="match status" value="1"/>
</dbReference>
<keyword evidence="1" id="KW-0812">Transmembrane</keyword>
<dbReference type="PANTHER" id="PTHR45856:SF24">
    <property type="entry name" value="FUNGAL LIPASE-LIKE DOMAIN-CONTAINING PROTEIN"/>
    <property type="match status" value="1"/>
</dbReference>
<name>A0A9N9JPZ0_9GLOM</name>
<dbReference type="PANTHER" id="PTHR45856">
    <property type="entry name" value="ALPHA/BETA-HYDROLASES SUPERFAMILY PROTEIN"/>
    <property type="match status" value="1"/>
</dbReference>
<comment type="caution">
    <text evidence="3">The sequence shown here is derived from an EMBL/GenBank/DDBJ whole genome shotgun (WGS) entry which is preliminary data.</text>
</comment>
<evidence type="ECO:0000313" key="3">
    <source>
        <dbReference type="EMBL" id="CAG8786910.1"/>
    </source>
</evidence>
<feature type="non-terminal residue" evidence="3">
    <location>
        <position position="195"/>
    </location>
</feature>
<feature type="transmembrane region" description="Helical" evidence="1">
    <location>
        <begin position="12"/>
        <end position="29"/>
    </location>
</feature>
<accession>A0A9N9JPZ0</accession>
<dbReference type="OrthoDB" id="426718at2759"/>
<evidence type="ECO:0000313" key="4">
    <source>
        <dbReference type="Proteomes" id="UP000789342"/>
    </source>
</evidence>
<dbReference type="Gene3D" id="3.40.50.1820">
    <property type="entry name" value="alpha/beta hydrolase"/>
    <property type="match status" value="1"/>
</dbReference>
<feature type="non-terminal residue" evidence="3">
    <location>
        <position position="1"/>
    </location>
</feature>
<organism evidence="3 4">
    <name type="scientific">Acaulospora morrowiae</name>
    <dbReference type="NCBI Taxonomy" id="94023"/>
    <lineage>
        <taxon>Eukaryota</taxon>
        <taxon>Fungi</taxon>
        <taxon>Fungi incertae sedis</taxon>
        <taxon>Mucoromycota</taxon>
        <taxon>Glomeromycotina</taxon>
        <taxon>Glomeromycetes</taxon>
        <taxon>Diversisporales</taxon>
        <taxon>Acaulosporaceae</taxon>
        <taxon>Acaulospora</taxon>
    </lineage>
</organism>
<dbReference type="AlphaFoldDB" id="A0A9N9JPZ0"/>
<protein>
    <submittedName>
        <fullName evidence="3">15684_t:CDS:1</fullName>
    </submittedName>
</protein>
<evidence type="ECO:0000259" key="2">
    <source>
        <dbReference type="Pfam" id="PF01764"/>
    </source>
</evidence>
<proteinExistence type="predicted"/>
<dbReference type="InterPro" id="IPR051218">
    <property type="entry name" value="Sec_MonoDiacylglyc_Lipase"/>
</dbReference>
<reference evidence="3" key="1">
    <citation type="submission" date="2021-06" db="EMBL/GenBank/DDBJ databases">
        <authorList>
            <person name="Kallberg Y."/>
            <person name="Tangrot J."/>
            <person name="Rosling A."/>
        </authorList>
    </citation>
    <scope>NUCLEOTIDE SEQUENCE</scope>
    <source>
        <strain evidence="3">CL551</strain>
    </source>
</reference>
<dbReference type="GO" id="GO:0006629">
    <property type="term" value="P:lipid metabolic process"/>
    <property type="evidence" value="ECO:0007669"/>
    <property type="project" value="InterPro"/>
</dbReference>
<dbReference type="InterPro" id="IPR002921">
    <property type="entry name" value="Fungal_lipase-type"/>
</dbReference>
<evidence type="ECO:0000256" key="1">
    <source>
        <dbReference type="SAM" id="Phobius"/>
    </source>
</evidence>
<sequence>EEIKKDGLKVNLWITGHSLGGALATLFYARLLKTNLNGLCDYCTLQDVVTFASPAVGDHHFAAELHSLMNDPRNKSRRLWRVVLKDDIVPKLPYRACEKWMRKYSYSYDVLMNYVQVGNKITIRDKNYLSLGGEETNEDYCKRYNSSIISTSFGKSILVIPTLFYCIENHRSRSYIKALNDCSKGTQEIDVLDEL</sequence>